<dbReference type="InterPro" id="IPR016039">
    <property type="entry name" value="Thiolase-like"/>
</dbReference>
<proteinExistence type="predicted"/>
<dbReference type="PROSITE" id="PS52004">
    <property type="entry name" value="KS3_2"/>
    <property type="match status" value="1"/>
</dbReference>
<dbReference type="GO" id="GO:0006633">
    <property type="term" value="P:fatty acid biosynthetic process"/>
    <property type="evidence" value="ECO:0007669"/>
    <property type="project" value="InterPro"/>
</dbReference>
<evidence type="ECO:0000313" key="3">
    <source>
        <dbReference type="EMBL" id="SUZ88958.1"/>
    </source>
</evidence>
<accession>A0A381RDD3</accession>
<dbReference type="GO" id="GO:0005829">
    <property type="term" value="C:cytosol"/>
    <property type="evidence" value="ECO:0007669"/>
    <property type="project" value="TreeGrafter"/>
</dbReference>
<name>A0A381RDD3_9ZZZZ</name>
<gene>
    <name evidence="3" type="ORF">METZ01_LOCUS41812</name>
</gene>
<dbReference type="Pfam" id="PF00109">
    <property type="entry name" value="ketoacyl-synt"/>
    <property type="match status" value="1"/>
</dbReference>
<evidence type="ECO:0000259" key="2">
    <source>
        <dbReference type="PROSITE" id="PS52004"/>
    </source>
</evidence>
<sequence>MSRRVVVTGTGVLSPIGNSTQEFYNGLKHGANGISSITLFDSSNFSVHIAGELKITLEDYFEKRDLNRMDRFTAMALIASTEAVDQAGIDDDQIDKNRIGVIIGSGIGGLNTFEEQHSRLLNSPRRVSPFFIPSMISDIASGQVSIKYGFKGPNYCVVSACATASHAIGDSLRMIKYGDADVIITGGSDASITPMAVAGFSNMKALSKNGDIETANRPFDVE</sequence>
<dbReference type="EMBL" id="UINC01001796">
    <property type="protein sequence ID" value="SUZ88958.1"/>
    <property type="molecule type" value="Genomic_DNA"/>
</dbReference>
<protein>
    <recommendedName>
        <fullName evidence="2">Ketosynthase family 3 (KS3) domain-containing protein</fullName>
    </recommendedName>
</protein>
<dbReference type="InterPro" id="IPR020841">
    <property type="entry name" value="PKS_Beta-ketoAc_synthase_dom"/>
</dbReference>
<feature type="domain" description="Ketosynthase family 3 (KS3)" evidence="2">
    <location>
        <begin position="2"/>
        <end position="222"/>
    </location>
</feature>
<dbReference type="InterPro" id="IPR000794">
    <property type="entry name" value="Beta-ketoacyl_synthase"/>
</dbReference>
<dbReference type="GO" id="GO:0004315">
    <property type="term" value="F:3-oxoacyl-[acyl-carrier-protein] synthase activity"/>
    <property type="evidence" value="ECO:0007669"/>
    <property type="project" value="InterPro"/>
</dbReference>
<dbReference type="InterPro" id="IPR018201">
    <property type="entry name" value="Ketoacyl_synth_AS"/>
</dbReference>
<dbReference type="InterPro" id="IPR014030">
    <property type="entry name" value="Ketoacyl_synth_N"/>
</dbReference>
<dbReference type="PANTHER" id="PTHR11712">
    <property type="entry name" value="POLYKETIDE SYNTHASE-RELATED"/>
    <property type="match status" value="1"/>
</dbReference>
<dbReference type="FunFam" id="3.40.47.10:FF:000018">
    <property type="entry name" value="3-oxoacyl-[acyl-carrier-protein] synthase 2"/>
    <property type="match status" value="1"/>
</dbReference>
<dbReference type="SUPFAM" id="SSF53901">
    <property type="entry name" value="Thiolase-like"/>
    <property type="match status" value="1"/>
</dbReference>
<keyword evidence="1" id="KW-0808">Transferase</keyword>
<evidence type="ECO:0000256" key="1">
    <source>
        <dbReference type="ARBA" id="ARBA00022679"/>
    </source>
</evidence>
<dbReference type="AlphaFoldDB" id="A0A381RDD3"/>
<organism evidence="3">
    <name type="scientific">marine metagenome</name>
    <dbReference type="NCBI Taxonomy" id="408172"/>
    <lineage>
        <taxon>unclassified sequences</taxon>
        <taxon>metagenomes</taxon>
        <taxon>ecological metagenomes</taxon>
    </lineage>
</organism>
<dbReference type="PROSITE" id="PS00606">
    <property type="entry name" value="KS3_1"/>
    <property type="match status" value="1"/>
</dbReference>
<feature type="non-terminal residue" evidence="3">
    <location>
        <position position="222"/>
    </location>
</feature>
<dbReference type="Gene3D" id="3.40.47.10">
    <property type="match status" value="1"/>
</dbReference>
<reference evidence="3" key="1">
    <citation type="submission" date="2018-05" db="EMBL/GenBank/DDBJ databases">
        <authorList>
            <person name="Lanie J.A."/>
            <person name="Ng W.-L."/>
            <person name="Kazmierczak K.M."/>
            <person name="Andrzejewski T.M."/>
            <person name="Davidsen T.M."/>
            <person name="Wayne K.J."/>
            <person name="Tettelin H."/>
            <person name="Glass J.I."/>
            <person name="Rusch D."/>
            <person name="Podicherti R."/>
            <person name="Tsui H.-C.T."/>
            <person name="Winkler M.E."/>
        </authorList>
    </citation>
    <scope>NUCLEOTIDE SEQUENCE</scope>
</reference>
<dbReference type="PANTHER" id="PTHR11712:SF336">
    <property type="entry name" value="3-OXOACYL-[ACYL-CARRIER-PROTEIN] SYNTHASE, MITOCHONDRIAL"/>
    <property type="match status" value="1"/>
</dbReference>